<evidence type="ECO:0000256" key="1">
    <source>
        <dbReference type="SAM" id="MobiDB-lite"/>
    </source>
</evidence>
<dbReference type="EMBL" id="JBFOHL010000021">
    <property type="protein sequence ID" value="MEW9625855.1"/>
    <property type="molecule type" value="Genomic_DNA"/>
</dbReference>
<gene>
    <name evidence="2" type="ORF">ABQJ56_16655</name>
</gene>
<feature type="compositionally biased region" description="Low complexity" evidence="1">
    <location>
        <begin position="80"/>
        <end position="94"/>
    </location>
</feature>
<dbReference type="Proteomes" id="UP001556170">
    <property type="component" value="Unassembled WGS sequence"/>
</dbReference>
<accession>A0ABV3QTF3</accession>
<evidence type="ECO:0000313" key="2">
    <source>
        <dbReference type="EMBL" id="MEW9625855.1"/>
    </source>
</evidence>
<sequence length="341" mass="35117">MRLVNKNGGVASSGPLCSGRVWPNDTKQQDVSIVVGETCSSSEMSWSDFCSMDVRNFGGDSDPAVTSPNEPAQSSPPPFSQAGSTPSSPLGSGSQHPTIHDAFDPDAALRALPQVSDGDGNPVQAKLVYASMPYAYSGSASRFIIVSYASQGDCHACGVTIGGGIFTKGSQGWSLSNWAPSITTFGAFGQLDGAAKPFPLSGHEAVILTGGYTGMGEEDTYADLIAVVNGQLVVVWEGNTGSDTTGTGSCDSSHCTKWTGQLRATSASTQGWPDLELHTVGIAARDDNSIESMNRTKTFTFNGTKYAASRDVADASTVLPPAHAFSTAGAPSASSVATPVP</sequence>
<organism evidence="2 3">
    <name type="scientific">Rhodanobacter geophilus</name>
    <dbReference type="NCBI Taxonomy" id="3162488"/>
    <lineage>
        <taxon>Bacteria</taxon>
        <taxon>Pseudomonadati</taxon>
        <taxon>Pseudomonadota</taxon>
        <taxon>Gammaproteobacteria</taxon>
        <taxon>Lysobacterales</taxon>
        <taxon>Rhodanobacteraceae</taxon>
        <taxon>Rhodanobacter</taxon>
    </lineage>
</organism>
<feature type="region of interest" description="Disordered" evidence="1">
    <location>
        <begin position="60"/>
        <end position="101"/>
    </location>
</feature>
<comment type="caution">
    <text evidence="2">The sequence shown here is derived from an EMBL/GenBank/DDBJ whole genome shotgun (WGS) entry which is preliminary data.</text>
</comment>
<name>A0ABV3QTF3_9GAMM</name>
<reference evidence="2 3" key="1">
    <citation type="submission" date="2024-06" db="EMBL/GenBank/DDBJ databases">
        <authorList>
            <person name="Woo H."/>
        </authorList>
    </citation>
    <scope>NUCLEOTIDE SEQUENCE [LARGE SCALE GENOMIC DNA]</scope>
    <source>
        <strain evidence="2 3">S2-g</strain>
    </source>
</reference>
<dbReference type="RefSeq" id="WP_367846144.1">
    <property type="nucleotide sequence ID" value="NZ_JBFOHL010000021.1"/>
</dbReference>
<evidence type="ECO:0000313" key="3">
    <source>
        <dbReference type="Proteomes" id="UP001556170"/>
    </source>
</evidence>
<feature type="region of interest" description="Disordered" evidence="1">
    <location>
        <begin position="1"/>
        <end position="24"/>
    </location>
</feature>
<keyword evidence="3" id="KW-1185">Reference proteome</keyword>
<protein>
    <submittedName>
        <fullName evidence="2">Uncharacterized protein</fullName>
    </submittedName>
</protein>
<proteinExistence type="predicted"/>